<evidence type="ECO:0000313" key="2">
    <source>
        <dbReference type="Proteomes" id="UP001451303"/>
    </source>
</evidence>
<keyword evidence="2" id="KW-1185">Reference proteome</keyword>
<dbReference type="EMBL" id="JAVLET010000018">
    <property type="protein sequence ID" value="KAL0465200.1"/>
    <property type="molecule type" value="Genomic_DNA"/>
</dbReference>
<organism evidence="1 2">
    <name type="scientific">Neurospora intermedia</name>
    <dbReference type="NCBI Taxonomy" id="5142"/>
    <lineage>
        <taxon>Eukaryota</taxon>
        <taxon>Fungi</taxon>
        <taxon>Dikarya</taxon>
        <taxon>Ascomycota</taxon>
        <taxon>Pezizomycotina</taxon>
        <taxon>Sordariomycetes</taxon>
        <taxon>Sordariomycetidae</taxon>
        <taxon>Sordariales</taxon>
        <taxon>Sordariaceae</taxon>
        <taxon>Neurospora</taxon>
    </lineage>
</organism>
<evidence type="ECO:0000313" key="1">
    <source>
        <dbReference type="EMBL" id="KAL0465200.1"/>
    </source>
</evidence>
<reference evidence="1 2" key="1">
    <citation type="submission" date="2023-09" db="EMBL/GenBank/DDBJ databases">
        <title>Multi-omics analysis of a traditional fermented food reveals byproduct-associated fungal strains for waste-to-food upcycling.</title>
        <authorList>
            <consortium name="Lawrence Berkeley National Laboratory"/>
            <person name="Rekdal V.M."/>
            <person name="Villalobos-Escobedo J.M."/>
            <person name="Rodriguez-Valeron N."/>
            <person name="Garcia M.O."/>
            <person name="Vasquez D.P."/>
            <person name="Damayanti I."/>
            <person name="Sorensen P.M."/>
            <person name="Baidoo E.E."/>
            <person name="De Carvalho A.C."/>
            <person name="Riley R."/>
            <person name="Lipzen A."/>
            <person name="He G."/>
            <person name="Yan M."/>
            <person name="Haridas S."/>
            <person name="Daum C."/>
            <person name="Yoshinaga Y."/>
            <person name="Ng V."/>
            <person name="Grigoriev I.V."/>
            <person name="Munk R."/>
            <person name="Nuraida L."/>
            <person name="Wijaya C.H."/>
            <person name="Morales P.-C."/>
            <person name="Keasling J.D."/>
        </authorList>
    </citation>
    <scope>NUCLEOTIDE SEQUENCE [LARGE SCALE GENOMIC DNA]</scope>
    <source>
        <strain evidence="1 2">FGSC 2613</strain>
    </source>
</reference>
<name>A0ABR3CXN1_NEUIN</name>
<proteinExistence type="predicted"/>
<gene>
    <name evidence="1" type="ORF">QR685DRAFT_538855</name>
</gene>
<sequence>MFLDECHRKSIVTNSPPPIHVDSIDHLFDLLSAPVRDAVQNMQPYTCTTPPVPFTYTIPSSPSCRASGARCGEWSGVTETAEHCSNGV</sequence>
<accession>A0ABR3CXN1</accession>
<dbReference type="Proteomes" id="UP001451303">
    <property type="component" value="Unassembled WGS sequence"/>
</dbReference>
<protein>
    <submittedName>
        <fullName evidence="1">Uncharacterized protein</fullName>
    </submittedName>
</protein>
<comment type="caution">
    <text evidence="1">The sequence shown here is derived from an EMBL/GenBank/DDBJ whole genome shotgun (WGS) entry which is preliminary data.</text>
</comment>